<protein>
    <submittedName>
        <fullName evidence="2">Twin-arginine translocation pathway signal</fullName>
    </submittedName>
</protein>
<evidence type="ECO:0000313" key="3">
    <source>
        <dbReference type="Proteomes" id="UP000191931"/>
    </source>
</evidence>
<dbReference type="AlphaFoldDB" id="A0A1W1H6T8"/>
<dbReference type="Pfam" id="PF03480">
    <property type="entry name" value="DctP"/>
    <property type="match status" value="1"/>
</dbReference>
<keyword evidence="3" id="KW-1185">Reference proteome</keyword>
<reference evidence="2 3" key="1">
    <citation type="submission" date="2017-03" db="EMBL/GenBank/DDBJ databases">
        <authorList>
            <person name="Afonso C.L."/>
            <person name="Miller P.J."/>
            <person name="Scott M.A."/>
            <person name="Spackman E."/>
            <person name="Goraichik I."/>
            <person name="Dimitrov K.M."/>
            <person name="Suarez D.L."/>
            <person name="Swayne D.E."/>
        </authorList>
    </citation>
    <scope>NUCLEOTIDE SEQUENCE [LARGE SCALE GENOMIC DNA]</scope>
    <source>
        <strain evidence="2">PRJEB14757</strain>
    </source>
</reference>
<organism evidence="2 3">
    <name type="scientific">Desulfamplus magnetovallimortis</name>
    <dbReference type="NCBI Taxonomy" id="1246637"/>
    <lineage>
        <taxon>Bacteria</taxon>
        <taxon>Pseudomonadati</taxon>
        <taxon>Thermodesulfobacteriota</taxon>
        <taxon>Desulfobacteria</taxon>
        <taxon>Desulfobacterales</taxon>
        <taxon>Desulfobacteraceae</taxon>
        <taxon>Desulfamplus</taxon>
    </lineage>
</organism>
<dbReference type="EMBL" id="FWEV01000032">
    <property type="protein sequence ID" value="SLM28177.1"/>
    <property type="molecule type" value="Genomic_DNA"/>
</dbReference>
<evidence type="ECO:0000313" key="2">
    <source>
        <dbReference type="EMBL" id="SLM28177.1"/>
    </source>
</evidence>
<accession>A0A1W1H6T8</accession>
<dbReference type="PANTHER" id="PTHR33376:SF5">
    <property type="entry name" value="EXTRACYTOPLASMIC SOLUTE RECEPTOR PROTEIN"/>
    <property type="match status" value="1"/>
</dbReference>
<dbReference type="NCBIfam" id="NF037995">
    <property type="entry name" value="TRAP_S1"/>
    <property type="match status" value="1"/>
</dbReference>
<name>A0A1W1H6T8_9BACT</name>
<dbReference type="SUPFAM" id="SSF53850">
    <property type="entry name" value="Periplasmic binding protein-like II"/>
    <property type="match status" value="1"/>
</dbReference>
<dbReference type="RefSeq" id="WP_080804529.1">
    <property type="nucleotide sequence ID" value="NZ_LT828547.1"/>
</dbReference>
<dbReference type="PANTHER" id="PTHR33376">
    <property type="match status" value="1"/>
</dbReference>
<sequence>MKNRDLSLTPGIPVQNAGFENSALSEPVSRKDMGQIAPAPVSRREMGRLARTFGWTSLLMALTSMGGDPLTISTLADAAQNISKKRSSGADGGYGKRGYAEKAGYSGKTVYTGKPRRTLTYAITITGKRIFQINGFGYLEFIRDLEERTDGEIRIELIPGGEICNEMTCVKKAMQGIVDIYSSSIQNAAGIAEYFNVLNFPGIFPDRASQHHFFYHPKSEKLLREPLRKHHGLHLLFTHCRLRGLTMGMKWREKPDIKSIDDLKGAKIRVTASKFGQKALELLGIVPVPMDWGGTLNAMKFGLVDGMETWETAAAGMAFEQSGIISQVLDLRLFSGNTHAAIRTSVFESLSPDLQVAMMESAYYTQIWGQLAGEASLINMAGASEPQMQGTVFSDQGIRYVKFSEKELHKIQQRCAPCFNPQPWEEWREKLNRLAGNVDIYQEIFNIAREIPLERLPENVLPRRWWKKV</sequence>
<proteinExistence type="predicted"/>
<keyword evidence="1" id="KW-0732">Signal</keyword>
<dbReference type="InterPro" id="IPR038404">
    <property type="entry name" value="TRAP_DctP_sf"/>
</dbReference>
<dbReference type="InterPro" id="IPR018389">
    <property type="entry name" value="DctP_fam"/>
</dbReference>
<dbReference type="Gene3D" id="3.40.190.170">
    <property type="entry name" value="Bacterial extracellular solute-binding protein, family 7"/>
    <property type="match status" value="1"/>
</dbReference>
<gene>
    <name evidence="2" type="ORF">MTBBW1_1270027</name>
</gene>
<dbReference type="STRING" id="1246637.MTBBW1_1270027"/>
<evidence type="ECO:0000256" key="1">
    <source>
        <dbReference type="ARBA" id="ARBA00022729"/>
    </source>
</evidence>
<dbReference type="OrthoDB" id="8690069at2"/>
<dbReference type="GO" id="GO:0055085">
    <property type="term" value="P:transmembrane transport"/>
    <property type="evidence" value="ECO:0007669"/>
    <property type="project" value="InterPro"/>
</dbReference>
<dbReference type="Proteomes" id="UP000191931">
    <property type="component" value="Unassembled WGS sequence"/>
</dbReference>